<evidence type="ECO:0000313" key="1">
    <source>
        <dbReference type="EMBL" id="CAG8706942.1"/>
    </source>
</evidence>
<evidence type="ECO:0000313" key="2">
    <source>
        <dbReference type="Proteomes" id="UP000789702"/>
    </source>
</evidence>
<feature type="non-terminal residue" evidence="1">
    <location>
        <position position="1"/>
    </location>
</feature>
<comment type="caution">
    <text evidence="1">The sequence shown here is derived from an EMBL/GenBank/DDBJ whole genome shotgun (WGS) entry which is preliminary data.</text>
</comment>
<dbReference type="Proteomes" id="UP000789702">
    <property type="component" value="Unassembled WGS sequence"/>
</dbReference>
<dbReference type="EMBL" id="CAJVPU010028397">
    <property type="protein sequence ID" value="CAG8706942.1"/>
    <property type="molecule type" value="Genomic_DNA"/>
</dbReference>
<proteinExistence type="predicted"/>
<name>A0ACA9PFX4_9GLOM</name>
<gene>
    <name evidence="1" type="ORF">DHETER_LOCUS12045</name>
</gene>
<keyword evidence="2" id="KW-1185">Reference proteome</keyword>
<accession>A0ACA9PFX4</accession>
<protein>
    <submittedName>
        <fullName evidence="1">17055_t:CDS:1</fullName>
    </submittedName>
</protein>
<sequence>YSEVRKGMCIDGHERADVMAYREKFLKKIAKFEACMVVFSGENMEKETRPDFDNIIILVTHDECIFSAYNRRHWPWLPKGEQPLRKKGQGWSVHISEFLTDIEACVITYPSKDAQFPSAKALFVFDNATSHCAYAKNALLAKNMNLSPGGKQPKM</sequence>
<reference evidence="1" key="1">
    <citation type="submission" date="2021-06" db="EMBL/GenBank/DDBJ databases">
        <authorList>
            <person name="Kallberg Y."/>
            <person name="Tangrot J."/>
            <person name="Rosling A."/>
        </authorList>
    </citation>
    <scope>NUCLEOTIDE SEQUENCE</scope>
    <source>
        <strain evidence="1">IL203A</strain>
    </source>
</reference>
<feature type="non-terminal residue" evidence="1">
    <location>
        <position position="155"/>
    </location>
</feature>
<organism evidence="1 2">
    <name type="scientific">Dentiscutata heterogama</name>
    <dbReference type="NCBI Taxonomy" id="1316150"/>
    <lineage>
        <taxon>Eukaryota</taxon>
        <taxon>Fungi</taxon>
        <taxon>Fungi incertae sedis</taxon>
        <taxon>Mucoromycota</taxon>
        <taxon>Glomeromycotina</taxon>
        <taxon>Glomeromycetes</taxon>
        <taxon>Diversisporales</taxon>
        <taxon>Gigasporaceae</taxon>
        <taxon>Dentiscutata</taxon>
    </lineage>
</organism>